<accession>A0A1Y4MR84</accession>
<organism evidence="1 2">
    <name type="scientific">Anaerotruncus colihominis</name>
    <dbReference type="NCBI Taxonomy" id="169435"/>
    <lineage>
        <taxon>Bacteria</taxon>
        <taxon>Bacillati</taxon>
        <taxon>Bacillota</taxon>
        <taxon>Clostridia</taxon>
        <taxon>Eubacteriales</taxon>
        <taxon>Oscillospiraceae</taxon>
        <taxon>Anaerotruncus</taxon>
    </lineage>
</organism>
<evidence type="ECO:0000313" key="2">
    <source>
        <dbReference type="Proteomes" id="UP000196386"/>
    </source>
</evidence>
<dbReference type="Proteomes" id="UP000196386">
    <property type="component" value="Unassembled WGS sequence"/>
</dbReference>
<gene>
    <name evidence="1" type="ORF">B5F11_18675</name>
</gene>
<reference evidence="2" key="1">
    <citation type="submission" date="2017-04" db="EMBL/GenBank/DDBJ databases">
        <title>Function of individual gut microbiota members based on whole genome sequencing of pure cultures obtained from chicken caecum.</title>
        <authorList>
            <person name="Medvecky M."/>
            <person name="Cejkova D."/>
            <person name="Polansky O."/>
            <person name="Karasova D."/>
            <person name="Kubasova T."/>
            <person name="Cizek A."/>
            <person name="Rychlik I."/>
        </authorList>
    </citation>
    <scope>NUCLEOTIDE SEQUENCE [LARGE SCALE GENOMIC DNA]</scope>
    <source>
        <strain evidence="2">An175</strain>
    </source>
</reference>
<dbReference type="AlphaFoldDB" id="A0A1Y4MR84"/>
<evidence type="ECO:0000313" key="1">
    <source>
        <dbReference type="EMBL" id="OUP67138.1"/>
    </source>
</evidence>
<proteinExistence type="predicted"/>
<name>A0A1Y4MR84_9FIRM</name>
<dbReference type="EMBL" id="NFKP01000036">
    <property type="protein sequence ID" value="OUP67138.1"/>
    <property type="molecule type" value="Genomic_DNA"/>
</dbReference>
<sequence>MKVRYIGPDCVTFTKNKVYEVLSIKKGWYRLMSEVDESYLLPPNVCEVVEGSEGDLAQEAHN</sequence>
<comment type="caution">
    <text evidence="1">The sequence shown here is derived from an EMBL/GenBank/DDBJ whole genome shotgun (WGS) entry which is preliminary data.</text>
</comment>
<protein>
    <submittedName>
        <fullName evidence="1">Uncharacterized protein</fullName>
    </submittedName>
</protein>